<dbReference type="InterPro" id="IPR003749">
    <property type="entry name" value="ThiS/MoaD-like"/>
</dbReference>
<proteinExistence type="predicted"/>
<dbReference type="InterPro" id="IPR016155">
    <property type="entry name" value="Mopterin_synth/thiamin_S_b"/>
</dbReference>
<comment type="caution">
    <text evidence="1">The sequence shown here is derived from an EMBL/GenBank/DDBJ whole genome shotgun (WGS) entry which is preliminary data.</text>
</comment>
<protein>
    <submittedName>
        <fullName evidence="1">MoaD/ThiS family protein</fullName>
    </submittedName>
</protein>
<dbReference type="Proteomes" id="UP000712673">
    <property type="component" value="Unassembled WGS sequence"/>
</dbReference>
<dbReference type="AlphaFoldDB" id="A0A938B3Y4"/>
<dbReference type="SUPFAM" id="SSF54285">
    <property type="entry name" value="MoaD/ThiS"/>
    <property type="match status" value="1"/>
</dbReference>
<name>A0A938B3Y4_UNCTE</name>
<dbReference type="EMBL" id="VGLS01000268">
    <property type="protein sequence ID" value="MBM3224160.1"/>
    <property type="molecule type" value="Genomic_DNA"/>
</dbReference>
<evidence type="ECO:0000313" key="2">
    <source>
        <dbReference type="Proteomes" id="UP000712673"/>
    </source>
</evidence>
<reference evidence="1" key="1">
    <citation type="submission" date="2019-03" db="EMBL/GenBank/DDBJ databases">
        <title>Lake Tanganyika Metagenome-Assembled Genomes (MAGs).</title>
        <authorList>
            <person name="Tran P."/>
        </authorList>
    </citation>
    <scope>NUCLEOTIDE SEQUENCE</scope>
    <source>
        <strain evidence="1">K_DeepCast_65m_m2_066</strain>
    </source>
</reference>
<dbReference type="InterPro" id="IPR012675">
    <property type="entry name" value="Beta-grasp_dom_sf"/>
</dbReference>
<dbReference type="Pfam" id="PF02597">
    <property type="entry name" value="ThiS"/>
    <property type="match status" value="1"/>
</dbReference>
<sequence length="92" mass="10322">MRMPEVWLTPRMQRFTGGQQRVQVAGRTIRQIIDNLDQVFPGLKLELYDEEDDIVMPGIAVVIDGETSQLGLLEQVREDCEIHFIPALGGGA</sequence>
<organism evidence="1 2">
    <name type="scientific">Tectimicrobiota bacterium</name>
    <dbReference type="NCBI Taxonomy" id="2528274"/>
    <lineage>
        <taxon>Bacteria</taxon>
        <taxon>Pseudomonadati</taxon>
        <taxon>Nitrospinota/Tectimicrobiota group</taxon>
        <taxon>Candidatus Tectimicrobiota</taxon>
    </lineage>
</organism>
<gene>
    <name evidence="1" type="ORF">FJZ47_10195</name>
</gene>
<evidence type="ECO:0000313" key="1">
    <source>
        <dbReference type="EMBL" id="MBM3224160.1"/>
    </source>
</evidence>
<accession>A0A938B3Y4</accession>
<dbReference type="Gene3D" id="3.10.20.30">
    <property type="match status" value="1"/>
</dbReference>